<dbReference type="EMBL" id="FQWH01000009">
    <property type="protein sequence ID" value="SHH31138.1"/>
    <property type="molecule type" value="Genomic_DNA"/>
</dbReference>
<dbReference type="Proteomes" id="UP000184112">
    <property type="component" value="Unassembled WGS sequence"/>
</dbReference>
<accession>A0A1M5RYM3</accession>
<dbReference type="Gene3D" id="2.20.110.10">
    <property type="entry name" value="Histone H3 K4-specific methyltransferase SET7/9 N-terminal domain"/>
    <property type="match status" value="2"/>
</dbReference>
<dbReference type="InterPro" id="IPR011652">
    <property type="entry name" value="MORN_2"/>
</dbReference>
<evidence type="ECO:0000313" key="2">
    <source>
        <dbReference type="Proteomes" id="UP000184112"/>
    </source>
</evidence>
<proteinExistence type="predicted"/>
<dbReference type="SUPFAM" id="SSF82185">
    <property type="entry name" value="Histone H3 K4-specific methyltransferase SET7/9 N-terminal domain"/>
    <property type="match status" value="1"/>
</dbReference>
<protein>
    <submittedName>
        <fullName evidence="1">Antitoxin component YwqK of the YwqJK toxin-antitoxin module</fullName>
    </submittedName>
</protein>
<name>A0A1M5RYM3_FLAJO</name>
<dbReference type="Pfam" id="PF07661">
    <property type="entry name" value="MORN_2"/>
    <property type="match status" value="2"/>
</dbReference>
<organism evidence="1 2">
    <name type="scientific">Flavobacterium johnsoniae</name>
    <name type="common">Cytophaga johnsonae</name>
    <dbReference type="NCBI Taxonomy" id="986"/>
    <lineage>
        <taxon>Bacteria</taxon>
        <taxon>Pseudomonadati</taxon>
        <taxon>Bacteroidota</taxon>
        <taxon>Flavobacteriia</taxon>
        <taxon>Flavobacteriales</taxon>
        <taxon>Flavobacteriaceae</taxon>
        <taxon>Flavobacterium</taxon>
    </lineage>
</organism>
<dbReference type="AlphaFoldDB" id="A0A1M5RYM3"/>
<sequence>MINKFLTLIFVFTTLFSFSQNMEPLYFDANWKTTTKENASFYRIQPSKKLGNLILVEDFYINKTPQFQGYSFQDNEDNYVGDVLWLDENGFDSSFYQFYNFSAVSNLTYYYPSGKKLKTIQYKNGRKDGETILYHEDGSVLMKGKYDGGKPASGDFEEVLNWEDYRLNKADNAADREEPIRMTEGMIIRDETDKTKSRKIIKKKIFWTASKQLAQEIWYDIANGNTEPFKQINYDKSGKILQTINENDFEKYGREISNGVVYNYYFQNKFAVALKSKTNYKNGQKNGEEIQYFPNGKVLKIVKYSDGEEQGDQVEYNSDGSIKAKRIYKNGQPFEGNFDERFASDLFINQNYNNGLIEGEAIVKDESGNIVAKGIYKDGKPFSGTFVVKTENEQNELISVSGYKKNGIQKIFNYYLDDPVRTYTVVNDIKNGETVFYDNREVTGKLEYKNDLPYEGTLVEAQKSTIYKKGAVTEEIYYRSEYDKKGENNILKTIYFENGKRTKIVNQSFLITSDRQDSYVGIYKNDKPYSGYFATDFNEFNYVDYYENGVIKYQYSNNYLENLEKYQYPNYDIKSTYKDGKIVDGPEYIKLERQFITKYWKNNILQSFDFDIFAMHYFNRYHFELKNNAIELEEFNKKVKGKIALEKVNNKTIGKFSVNDKVLLTSSELEVNETAPSETGSVLYYETENKIEAKLFKTIKGNDEQRRDSEIFSTVFTSYLDHNKSIQENFNSIAAKISSEKDVELLFGNELKGRMIGGLRINEAKKPEIGTLILKNKNNLYDLKLFLDEKILEEKKNIDFKNIKTEVENLNKTLEKKMNEDFK</sequence>
<gene>
    <name evidence="1" type="ORF">SAMN05444388_10951</name>
</gene>
<evidence type="ECO:0000313" key="1">
    <source>
        <dbReference type="EMBL" id="SHH31138.1"/>
    </source>
</evidence>
<reference evidence="1 2" key="1">
    <citation type="submission" date="2016-11" db="EMBL/GenBank/DDBJ databases">
        <authorList>
            <person name="Jaros S."/>
            <person name="Januszkiewicz K."/>
            <person name="Wedrychowicz H."/>
        </authorList>
    </citation>
    <scope>NUCLEOTIDE SEQUENCE [LARGE SCALE GENOMIC DNA]</scope>
    <source>
        <strain evidence="1 2">DSM 6792</strain>
    </source>
</reference>